<dbReference type="Gene3D" id="3.40.720.10">
    <property type="entry name" value="Alkaline Phosphatase, subunit A"/>
    <property type="match status" value="2"/>
</dbReference>
<gene>
    <name evidence="5" type="ORF">ACFQE5_11630</name>
</gene>
<evidence type="ECO:0000256" key="1">
    <source>
        <dbReference type="ARBA" id="ARBA00022801"/>
    </source>
</evidence>
<organism evidence="5 6">
    <name type="scientific">Pseudonocardia hispaniensis</name>
    <dbReference type="NCBI Taxonomy" id="904933"/>
    <lineage>
        <taxon>Bacteria</taxon>
        <taxon>Bacillati</taxon>
        <taxon>Actinomycetota</taxon>
        <taxon>Actinomycetes</taxon>
        <taxon>Pseudonocardiales</taxon>
        <taxon>Pseudonocardiaceae</taxon>
        <taxon>Pseudonocardia</taxon>
    </lineage>
</organism>
<sequence length="458" mass="50181">MRRLRAAAVAALLVALPLIAAPGIEPGPPARLAPVQPTGPVVPAEGTARTPVEHFVVLMQSGHTFDNYFGTYPGANGIPPDVCMPLNTQVPAEGCVQPFRLADNPPEQLEHGLDIHRQQYDNGRMNGFVAAHRHRGRDGTSAMGYYDDQELPYYWNVAREFTLFDNYFSSARAGSRANHFYWVAGVPPPGTGASIPPDGYGDIPTIFDRLQAAGVSWKFYVENYHPGATWRTPQARPAQPLKVPLLGFARFVDDPELAGRVVELGEYYRDLENGTLPAVAYVVSLTSSESTPGRVKAGQRLVRRMAGALAQSPYWSSSAFMWTYDAWGGWYDHVPPPQEGLDGYGFRVPALLLSAYSRRGAIDHTQLDHTAVLRFIEDNWGLPALGERDARSPGLMGAFDFAAGPRPPQLLSRERPVARTAPTAVVYLTYGMALLIAVAGLNTVVRGRPRRPEPEPLR</sequence>
<evidence type="ECO:0000256" key="2">
    <source>
        <dbReference type="ARBA" id="ARBA00023026"/>
    </source>
</evidence>
<feature type="signal peptide" evidence="4">
    <location>
        <begin position="1"/>
        <end position="20"/>
    </location>
</feature>
<evidence type="ECO:0000313" key="6">
    <source>
        <dbReference type="Proteomes" id="UP001596302"/>
    </source>
</evidence>
<protein>
    <submittedName>
        <fullName evidence="5">Alkaline phosphatase family protein</fullName>
    </submittedName>
</protein>
<proteinExistence type="predicted"/>
<reference evidence="6" key="1">
    <citation type="journal article" date="2019" name="Int. J. Syst. Evol. Microbiol.">
        <title>The Global Catalogue of Microorganisms (GCM) 10K type strain sequencing project: providing services to taxonomists for standard genome sequencing and annotation.</title>
        <authorList>
            <consortium name="The Broad Institute Genomics Platform"/>
            <consortium name="The Broad Institute Genome Sequencing Center for Infectious Disease"/>
            <person name="Wu L."/>
            <person name="Ma J."/>
        </authorList>
    </citation>
    <scope>NUCLEOTIDE SEQUENCE [LARGE SCALE GENOMIC DNA]</scope>
    <source>
        <strain evidence="6">CCM 8391</strain>
    </source>
</reference>
<dbReference type="Proteomes" id="UP001596302">
    <property type="component" value="Unassembled WGS sequence"/>
</dbReference>
<dbReference type="RefSeq" id="WP_379584876.1">
    <property type="nucleotide sequence ID" value="NZ_JBHSQW010000025.1"/>
</dbReference>
<evidence type="ECO:0000256" key="3">
    <source>
        <dbReference type="SAM" id="Phobius"/>
    </source>
</evidence>
<evidence type="ECO:0000256" key="4">
    <source>
        <dbReference type="SAM" id="SignalP"/>
    </source>
</evidence>
<keyword evidence="3" id="KW-1133">Transmembrane helix</keyword>
<dbReference type="InterPro" id="IPR007312">
    <property type="entry name" value="Phosphoesterase"/>
</dbReference>
<name>A0ABW1J202_9PSEU</name>
<dbReference type="EMBL" id="JBHSQW010000025">
    <property type="protein sequence ID" value="MFC5994859.1"/>
    <property type="molecule type" value="Genomic_DNA"/>
</dbReference>
<dbReference type="InterPro" id="IPR017850">
    <property type="entry name" value="Alkaline_phosphatase_core_sf"/>
</dbReference>
<feature type="transmembrane region" description="Helical" evidence="3">
    <location>
        <begin position="424"/>
        <end position="445"/>
    </location>
</feature>
<keyword evidence="4" id="KW-0732">Signal</keyword>
<dbReference type="CDD" id="cd16013">
    <property type="entry name" value="AcpA"/>
    <property type="match status" value="1"/>
</dbReference>
<feature type="chain" id="PRO_5045299279" evidence="4">
    <location>
        <begin position="21"/>
        <end position="458"/>
    </location>
</feature>
<keyword evidence="3" id="KW-0812">Transmembrane</keyword>
<keyword evidence="3" id="KW-0472">Membrane</keyword>
<dbReference type="PANTHER" id="PTHR31956:SF1">
    <property type="entry name" value="NON-SPECIFIC PHOSPHOLIPASE C1"/>
    <property type="match status" value="1"/>
</dbReference>
<accession>A0ABW1J202</accession>
<evidence type="ECO:0000313" key="5">
    <source>
        <dbReference type="EMBL" id="MFC5994859.1"/>
    </source>
</evidence>
<dbReference type="Pfam" id="PF04185">
    <property type="entry name" value="Phosphoesterase"/>
    <property type="match status" value="1"/>
</dbReference>
<keyword evidence="1" id="KW-0378">Hydrolase</keyword>
<dbReference type="PANTHER" id="PTHR31956">
    <property type="entry name" value="NON-SPECIFIC PHOSPHOLIPASE C4-RELATED"/>
    <property type="match status" value="1"/>
</dbReference>
<keyword evidence="2" id="KW-0843">Virulence</keyword>
<comment type="caution">
    <text evidence="5">The sequence shown here is derived from an EMBL/GenBank/DDBJ whole genome shotgun (WGS) entry which is preliminary data.</text>
</comment>
<keyword evidence="6" id="KW-1185">Reference proteome</keyword>